<dbReference type="InterPro" id="IPR000601">
    <property type="entry name" value="PKD_dom"/>
</dbReference>
<protein>
    <submittedName>
        <fullName evidence="2">Gliding motility-associated C-terminal domain-containing protein</fullName>
    </submittedName>
</protein>
<name>A0ABS5JQC6_9BACT</name>
<organism evidence="2 3">
    <name type="scientific">Carboxylicivirga linearis</name>
    <dbReference type="NCBI Taxonomy" id="1628157"/>
    <lineage>
        <taxon>Bacteria</taxon>
        <taxon>Pseudomonadati</taxon>
        <taxon>Bacteroidota</taxon>
        <taxon>Bacteroidia</taxon>
        <taxon>Marinilabiliales</taxon>
        <taxon>Marinilabiliaceae</taxon>
        <taxon>Carboxylicivirga</taxon>
    </lineage>
</organism>
<feature type="domain" description="PKD" evidence="1">
    <location>
        <begin position="236"/>
        <end position="291"/>
    </location>
</feature>
<dbReference type="CDD" id="cd00146">
    <property type="entry name" value="PKD"/>
    <property type="match status" value="1"/>
</dbReference>
<gene>
    <name evidence="2" type="ORF">KEM10_02205</name>
</gene>
<proteinExistence type="predicted"/>
<comment type="caution">
    <text evidence="2">The sequence shown here is derived from an EMBL/GenBank/DDBJ whole genome shotgun (WGS) entry which is preliminary data.</text>
</comment>
<dbReference type="PROSITE" id="PS50093">
    <property type="entry name" value="PKD"/>
    <property type="match status" value="1"/>
</dbReference>
<keyword evidence="3" id="KW-1185">Reference proteome</keyword>
<dbReference type="Pfam" id="PF13585">
    <property type="entry name" value="CHU_C"/>
    <property type="match status" value="1"/>
</dbReference>
<evidence type="ECO:0000259" key="1">
    <source>
        <dbReference type="PROSITE" id="PS50093"/>
    </source>
</evidence>
<dbReference type="EMBL" id="JAGUCO010000001">
    <property type="protein sequence ID" value="MBS2097072.1"/>
    <property type="molecule type" value="Genomic_DNA"/>
</dbReference>
<accession>A0ABS5JQC6</accession>
<dbReference type="InterPro" id="IPR035986">
    <property type="entry name" value="PKD_dom_sf"/>
</dbReference>
<dbReference type="Proteomes" id="UP000708576">
    <property type="component" value="Unassembled WGS sequence"/>
</dbReference>
<dbReference type="RefSeq" id="WP_212212901.1">
    <property type="nucleotide sequence ID" value="NZ_JAGUCO010000001.1"/>
</dbReference>
<reference evidence="2 3" key="1">
    <citation type="journal article" date="2015" name="Int. J. Syst. Evol. Microbiol.">
        <title>Carboxylicivirga linearis sp. nov., isolated from a sea cucumber culture pond.</title>
        <authorList>
            <person name="Wang F.Q."/>
            <person name="Zhou Y.X."/>
            <person name="Lin X.Z."/>
            <person name="Chen G.J."/>
            <person name="Du Z.J."/>
        </authorList>
    </citation>
    <scope>NUCLEOTIDE SEQUENCE [LARGE SCALE GENOMIC DNA]</scope>
    <source>
        <strain evidence="2 3">FB218</strain>
    </source>
</reference>
<evidence type="ECO:0000313" key="3">
    <source>
        <dbReference type="Proteomes" id="UP000708576"/>
    </source>
</evidence>
<sequence length="403" mass="44822">MNQIQQILIVLICVLPQLVTGQQITSNALYSEETDYPNGENDPVFFFSSMSDARLNAPVTTGATYNWYSYNVSTGAFDVLEQTGGDALLSVSEKGYRVEVNASGTVSNYYCWNFVPEAVIDSIGIPSDSETCNNLRLTAYVSNKALVYYNHKDDGDSELIDYGYNWTSVPTGEMDGETVVSKSIAAPTEDTEYSVTIGQKFVAVITPVTESLLYEAIAVEAAFSFESEDTPENEANEGSAPMVVRYTDESLGNVTDWEWTFGESGKDYVPDPIFTFQDAGEFPVTLWVMNSDSGCEDQIGPEIFTVKEIILKVPDAFTPFSSPGKNDEFKVLYRSIKKYRIVIYNRWGRKVYTSTDPAEGWNGRIGNRKAEPGVYFYDIEAEGFNEGEKITREGAIHLIITKD</sequence>
<evidence type="ECO:0000313" key="2">
    <source>
        <dbReference type="EMBL" id="MBS2097072.1"/>
    </source>
</evidence>
<dbReference type="SUPFAM" id="SSF49299">
    <property type="entry name" value="PKD domain"/>
    <property type="match status" value="1"/>
</dbReference>
<dbReference type="Gene3D" id="2.60.40.10">
    <property type="entry name" value="Immunoglobulins"/>
    <property type="match status" value="1"/>
</dbReference>
<dbReference type="InterPro" id="IPR013783">
    <property type="entry name" value="Ig-like_fold"/>
</dbReference>